<dbReference type="GO" id="GO:0016887">
    <property type="term" value="F:ATP hydrolysis activity"/>
    <property type="evidence" value="ECO:0007669"/>
    <property type="project" value="InterPro"/>
</dbReference>
<dbReference type="PROSITE" id="PS00211">
    <property type="entry name" value="ABC_TRANSPORTER_1"/>
    <property type="match status" value="1"/>
</dbReference>
<dbReference type="InterPro" id="IPR008995">
    <property type="entry name" value="Mo/tungstate-bd_C_term_dom"/>
</dbReference>
<dbReference type="SUPFAM" id="SSF52540">
    <property type="entry name" value="P-loop containing nucleoside triphosphate hydrolases"/>
    <property type="match status" value="1"/>
</dbReference>
<dbReference type="GO" id="GO:0005524">
    <property type="term" value="F:ATP binding"/>
    <property type="evidence" value="ECO:0007669"/>
    <property type="project" value="UniProtKB-KW"/>
</dbReference>
<dbReference type="FunFam" id="3.40.50.300:FF:000133">
    <property type="entry name" value="Spermidine/putrescine import ATP-binding protein PotA"/>
    <property type="match status" value="1"/>
</dbReference>
<dbReference type="Pfam" id="PF00005">
    <property type="entry name" value="ABC_tran"/>
    <property type="match status" value="1"/>
</dbReference>
<dbReference type="SUPFAM" id="SSF50331">
    <property type="entry name" value="MOP-like"/>
    <property type="match status" value="1"/>
</dbReference>
<dbReference type="InterPro" id="IPR013611">
    <property type="entry name" value="Transp-assoc_OB_typ2"/>
</dbReference>
<dbReference type="Pfam" id="PF08402">
    <property type="entry name" value="TOBE_2"/>
    <property type="match status" value="1"/>
</dbReference>
<comment type="caution">
    <text evidence="6">The sequence shown here is derived from an EMBL/GenBank/DDBJ whole genome shotgun (WGS) entry which is preliminary data.</text>
</comment>
<dbReference type="AlphaFoldDB" id="A0A4R6W2M4"/>
<sequence length="370" mass="40404">MHDKIISLDNATKRFSLPEGGKINALDAIDLEVSRNEFLTLLGPSGCGKTTLLHVISGFVQLDEGQILIDGVDMGETPPHNRPVNTVFQNYALFPHMSVGENVGYALEIAHTPKPERIKRVGEALELVGLGGYADRMPRQLSGGQQQRVALARAIIARPKLLLLDEPLSALDRNLRQSMQIELKNLQAELGISFIFVTHDQEEALTMSNRVAVLNGGVIQQIDTPLNTYNYPANSFVASFVGASNLFEGKASRDGERIHIATEHNEVIEARARKDQHINGGKVTAMLRPEQFSLADGDENRAEIDVTIDQIVFLGSAYELLGKTTGGSEIKAIISAARQSRLAEVERTKTARLSYDPNAVHLIPGTGDVQ</sequence>
<dbReference type="SMART" id="SM00382">
    <property type="entry name" value="AAA"/>
    <property type="match status" value="1"/>
</dbReference>
<evidence type="ECO:0000256" key="1">
    <source>
        <dbReference type="ARBA" id="ARBA00005417"/>
    </source>
</evidence>
<comment type="similarity">
    <text evidence="1">Belongs to the ABC transporter superfamily.</text>
</comment>
<evidence type="ECO:0000256" key="2">
    <source>
        <dbReference type="ARBA" id="ARBA00022448"/>
    </source>
</evidence>
<dbReference type="EMBL" id="SNYR01000001">
    <property type="protein sequence ID" value="TDQ67235.1"/>
    <property type="molecule type" value="Genomic_DNA"/>
</dbReference>
<dbReference type="PANTHER" id="PTHR42781:SF4">
    <property type="entry name" value="SPERMIDINE_PUTRESCINE IMPORT ATP-BINDING PROTEIN POTA"/>
    <property type="match status" value="1"/>
</dbReference>
<accession>A0A4R6W2M4</accession>
<evidence type="ECO:0000313" key="7">
    <source>
        <dbReference type="Proteomes" id="UP000295391"/>
    </source>
</evidence>
<dbReference type="PANTHER" id="PTHR42781">
    <property type="entry name" value="SPERMIDINE/PUTRESCINE IMPORT ATP-BINDING PROTEIN POTA"/>
    <property type="match status" value="1"/>
</dbReference>
<gene>
    <name evidence="6" type="ORF">ATL17_1242</name>
</gene>
<dbReference type="InterPro" id="IPR027417">
    <property type="entry name" value="P-loop_NTPase"/>
</dbReference>
<feature type="domain" description="ABC transporter" evidence="5">
    <location>
        <begin position="6"/>
        <end position="241"/>
    </location>
</feature>
<keyword evidence="4 6" id="KW-0067">ATP-binding</keyword>
<evidence type="ECO:0000256" key="4">
    <source>
        <dbReference type="ARBA" id="ARBA00022840"/>
    </source>
</evidence>
<dbReference type="GO" id="GO:0015847">
    <property type="term" value="P:putrescine transport"/>
    <property type="evidence" value="ECO:0007669"/>
    <property type="project" value="UniProtKB-ARBA"/>
</dbReference>
<evidence type="ECO:0000256" key="3">
    <source>
        <dbReference type="ARBA" id="ARBA00022741"/>
    </source>
</evidence>
<dbReference type="OrthoDB" id="9802264at2"/>
<name>A0A4R6W2M4_9HYPH</name>
<dbReference type="InterPro" id="IPR003439">
    <property type="entry name" value="ABC_transporter-like_ATP-bd"/>
</dbReference>
<dbReference type="Gene3D" id="2.40.50.100">
    <property type="match status" value="1"/>
</dbReference>
<protein>
    <submittedName>
        <fullName evidence="6">Spermidine/putrescine ABC transporter ATP-binding subunit</fullName>
    </submittedName>
</protein>
<dbReference type="InterPro" id="IPR017871">
    <property type="entry name" value="ABC_transporter-like_CS"/>
</dbReference>
<organism evidence="6 7">
    <name type="scientific">Maritalea mobilis</name>
    <dbReference type="NCBI Taxonomy" id="483324"/>
    <lineage>
        <taxon>Bacteria</taxon>
        <taxon>Pseudomonadati</taxon>
        <taxon>Pseudomonadota</taxon>
        <taxon>Alphaproteobacteria</taxon>
        <taxon>Hyphomicrobiales</taxon>
        <taxon>Devosiaceae</taxon>
        <taxon>Maritalea</taxon>
    </lineage>
</organism>
<evidence type="ECO:0000259" key="5">
    <source>
        <dbReference type="PROSITE" id="PS50893"/>
    </source>
</evidence>
<dbReference type="InterPro" id="IPR050093">
    <property type="entry name" value="ABC_SmlMolc_Importer"/>
</dbReference>
<reference evidence="6 7" key="1">
    <citation type="submission" date="2019-03" db="EMBL/GenBank/DDBJ databases">
        <title>Genomic Encyclopedia of Type Strains, Phase III (KMG-III): the genomes of soil and plant-associated and newly described type strains.</title>
        <authorList>
            <person name="Whitman W."/>
        </authorList>
    </citation>
    <scope>NUCLEOTIDE SEQUENCE [LARGE SCALE GENOMIC DNA]</scope>
    <source>
        <strain evidence="6 7">CGMCC 1.7002</strain>
    </source>
</reference>
<dbReference type="InterPro" id="IPR003593">
    <property type="entry name" value="AAA+_ATPase"/>
</dbReference>
<proteinExistence type="inferred from homology"/>
<dbReference type="PROSITE" id="PS50893">
    <property type="entry name" value="ABC_TRANSPORTER_2"/>
    <property type="match status" value="1"/>
</dbReference>
<dbReference type="GO" id="GO:0043190">
    <property type="term" value="C:ATP-binding cassette (ABC) transporter complex"/>
    <property type="evidence" value="ECO:0007669"/>
    <property type="project" value="InterPro"/>
</dbReference>
<keyword evidence="7" id="KW-1185">Reference proteome</keyword>
<dbReference type="Proteomes" id="UP000295391">
    <property type="component" value="Unassembled WGS sequence"/>
</dbReference>
<keyword evidence="3" id="KW-0547">Nucleotide-binding</keyword>
<keyword evidence="2" id="KW-0813">Transport</keyword>
<dbReference type="Gene3D" id="3.40.50.300">
    <property type="entry name" value="P-loop containing nucleotide triphosphate hydrolases"/>
    <property type="match status" value="1"/>
</dbReference>
<dbReference type="RefSeq" id="WP_133571862.1">
    <property type="nucleotide sequence ID" value="NZ_SNYR01000001.1"/>
</dbReference>
<evidence type="ECO:0000313" key="6">
    <source>
        <dbReference type="EMBL" id="TDQ67235.1"/>
    </source>
</evidence>
<dbReference type="GO" id="GO:0022857">
    <property type="term" value="F:transmembrane transporter activity"/>
    <property type="evidence" value="ECO:0007669"/>
    <property type="project" value="InterPro"/>
</dbReference>